<dbReference type="PANTHER" id="PTHR16223:SF335">
    <property type="entry name" value="TRANSCRIPTION FACTOR BHLH113"/>
    <property type="match status" value="1"/>
</dbReference>
<evidence type="ECO:0000256" key="3">
    <source>
        <dbReference type="ARBA" id="ARBA00023125"/>
    </source>
</evidence>
<dbReference type="GO" id="GO:0005634">
    <property type="term" value="C:nucleus"/>
    <property type="evidence" value="ECO:0007669"/>
    <property type="project" value="UniProtKB-SubCell"/>
</dbReference>
<dbReference type="GO" id="GO:0003677">
    <property type="term" value="F:DNA binding"/>
    <property type="evidence" value="ECO:0007669"/>
    <property type="project" value="UniProtKB-KW"/>
</dbReference>
<evidence type="ECO:0000256" key="4">
    <source>
        <dbReference type="ARBA" id="ARBA00023163"/>
    </source>
</evidence>
<evidence type="ECO:0000313" key="6">
    <source>
        <dbReference type="EMBL" id="OAY45530.1"/>
    </source>
</evidence>
<dbReference type="EMBL" id="CM004393">
    <property type="protein sequence ID" value="OAY45530.1"/>
    <property type="molecule type" value="Genomic_DNA"/>
</dbReference>
<dbReference type="AlphaFoldDB" id="A0A2C9VJ67"/>
<dbReference type="PANTHER" id="PTHR16223">
    <property type="entry name" value="TRANSCRIPTION FACTOR BHLH83-RELATED"/>
    <property type="match status" value="1"/>
</dbReference>
<comment type="subcellular location">
    <subcellularLocation>
        <location evidence="1">Nucleus</location>
    </subcellularLocation>
</comment>
<keyword evidence="3" id="KW-0238">DNA-binding</keyword>
<protein>
    <recommendedName>
        <fullName evidence="7">BHLH domain-containing protein</fullName>
    </recommendedName>
</protein>
<evidence type="ECO:0000256" key="5">
    <source>
        <dbReference type="ARBA" id="ARBA00023242"/>
    </source>
</evidence>
<reference evidence="6" key="1">
    <citation type="submission" date="2016-02" db="EMBL/GenBank/DDBJ databases">
        <title>WGS assembly of Manihot esculenta.</title>
        <authorList>
            <person name="Bredeson J.V."/>
            <person name="Prochnik S.E."/>
            <person name="Lyons J.B."/>
            <person name="Schmutz J."/>
            <person name="Grimwood J."/>
            <person name="Vrebalov J."/>
            <person name="Bart R.S."/>
            <person name="Amuge T."/>
            <person name="Ferguson M.E."/>
            <person name="Green R."/>
            <person name="Putnam N."/>
            <person name="Stites J."/>
            <person name="Rounsley S."/>
            <person name="Rokhsar D.S."/>
        </authorList>
    </citation>
    <scope>NUCLEOTIDE SEQUENCE [LARGE SCALE GENOMIC DNA]</scope>
    <source>
        <tissue evidence="6">Leaf</tissue>
    </source>
</reference>
<dbReference type="GO" id="GO:0046983">
    <property type="term" value="F:protein dimerization activity"/>
    <property type="evidence" value="ECO:0007669"/>
    <property type="project" value="InterPro"/>
</dbReference>
<proteinExistence type="predicted"/>
<sequence length="107" mass="12249">MCNCKYPFFCINQPLKKILQTDTASVLHEAVGYIRFLQDQVQVLCSPYLQHRPNEENRVKESRKDMKSRGLSIVPVEWTLQVANSNAADYWSLAMGKNFSPPSTAKQ</sequence>
<dbReference type="InterPro" id="IPR045843">
    <property type="entry name" value="IND-like"/>
</dbReference>
<keyword evidence="4" id="KW-0804">Transcription</keyword>
<accession>A0A2C9VJ67</accession>
<name>A0A2C9VJ67_MANES</name>
<dbReference type="InterPro" id="IPR045239">
    <property type="entry name" value="bHLH95_bHLH"/>
</dbReference>
<dbReference type="InterPro" id="IPR036638">
    <property type="entry name" value="HLH_DNA-bd_sf"/>
</dbReference>
<keyword evidence="5" id="KW-0539">Nucleus</keyword>
<gene>
    <name evidence="6" type="ORF">MANES_07G068700</name>
</gene>
<dbReference type="GO" id="GO:0003700">
    <property type="term" value="F:DNA-binding transcription factor activity"/>
    <property type="evidence" value="ECO:0007669"/>
    <property type="project" value="InterPro"/>
</dbReference>
<evidence type="ECO:0008006" key="7">
    <source>
        <dbReference type="Google" id="ProtNLM"/>
    </source>
</evidence>
<evidence type="ECO:0000256" key="1">
    <source>
        <dbReference type="ARBA" id="ARBA00004123"/>
    </source>
</evidence>
<evidence type="ECO:0000256" key="2">
    <source>
        <dbReference type="ARBA" id="ARBA00023015"/>
    </source>
</evidence>
<dbReference type="CDD" id="cd11393">
    <property type="entry name" value="bHLH_AtbHLH_like"/>
    <property type="match status" value="1"/>
</dbReference>
<dbReference type="STRING" id="3983.A0A2C9VJ67"/>
<keyword evidence="2" id="KW-0805">Transcription regulation</keyword>
<dbReference type="SUPFAM" id="SSF47459">
    <property type="entry name" value="HLH, helix-loop-helix DNA-binding domain"/>
    <property type="match status" value="1"/>
</dbReference>
<organism evidence="6">
    <name type="scientific">Manihot esculenta</name>
    <name type="common">Cassava</name>
    <name type="synonym">Jatropha manihot</name>
    <dbReference type="NCBI Taxonomy" id="3983"/>
    <lineage>
        <taxon>Eukaryota</taxon>
        <taxon>Viridiplantae</taxon>
        <taxon>Streptophyta</taxon>
        <taxon>Embryophyta</taxon>
        <taxon>Tracheophyta</taxon>
        <taxon>Spermatophyta</taxon>
        <taxon>Magnoliopsida</taxon>
        <taxon>eudicotyledons</taxon>
        <taxon>Gunneridae</taxon>
        <taxon>Pentapetalae</taxon>
        <taxon>rosids</taxon>
        <taxon>fabids</taxon>
        <taxon>Malpighiales</taxon>
        <taxon>Euphorbiaceae</taxon>
        <taxon>Crotonoideae</taxon>
        <taxon>Manihoteae</taxon>
        <taxon>Manihot</taxon>
    </lineage>
</organism>